<keyword evidence="3" id="KW-0633">Potassium transport</keyword>
<dbReference type="PANTHER" id="PTHR11537:SF254">
    <property type="entry name" value="POTASSIUM VOLTAGE-GATED CHANNEL PROTEIN SHAB"/>
    <property type="match status" value="1"/>
</dbReference>
<dbReference type="OrthoDB" id="9799090at2"/>
<dbReference type="InterPro" id="IPR005821">
    <property type="entry name" value="Ion_trans_dom"/>
</dbReference>
<feature type="transmembrane region" description="Helical" evidence="13">
    <location>
        <begin position="219"/>
        <end position="244"/>
    </location>
</feature>
<evidence type="ECO:0000256" key="1">
    <source>
        <dbReference type="ARBA" id="ARBA00004141"/>
    </source>
</evidence>
<keyword evidence="7" id="KW-0630">Potassium</keyword>
<evidence type="ECO:0000256" key="12">
    <source>
        <dbReference type="SAM" id="MobiDB-lite"/>
    </source>
</evidence>
<feature type="transmembrane region" description="Helical" evidence="13">
    <location>
        <begin position="64"/>
        <end position="86"/>
    </location>
</feature>
<dbReference type="Gene3D" id="1.10.287.70">
    <property type="match status" value="1"/>
</dbReference>
<organism evidence="15 16">
    <name type="scientific">Salinisphaera orenii YIM 95161</name>
    <dbReference type="NCBI Taxonomy" id="1051139"/>
    <lineage>
        <taxon>Bacteria</taxon>
        <taxon>Pseudomonadati</taxon>
        <taxon>Pseudomonadota</taxon>
        <taxon>Gammaproteobacteria</taxon>
        <taxon>Salinisphaerales</taxon>
        <taxon>Salinisphaeraceae</taxon>
        <taxon>Salinisphaera</taxon>
    </lineage>
</organism>
<proteinExistence type="predicted"/>
<evidence type="ECO:0000256" key="10">
    <source>
        <dbReference type="ARBA" id="ARBA00023136"/>
    </source>
</evidence>
<evidence type="ECO:0000256" key="11">
    <source>
        <dbReference type="ARBA" id="ARBA00023303"/>
    </source>
</evidence>
<dbReference type="GO" id="GO:0008076">
    <property type="term" value="C:voltage-gated potassium channel complex"/>
    <property type="evidence" value="ECO:0007669"/>
    <property type="project" value="InterPro"/>
</dbReference>
<dbReference type="PRINTS" id="PR00169">
    <property type="entry name" value="KCHANNEL"/>
</dbReference>
<dbReference type="EMBL" id="AYKF01000096">
    <property type="protein sequence ID" value="ROO26989.1"/>
    <property type="molecule type" value="Genomic_DNA"/>
</dbReference>
<evidence type="ECO:0000313" key="16">
    <source>
        <dbReference type="Proteomes" id="UP000285123"/>
    </source>
</evidence>
<feature type="transmembrane region" description="Helical" evidence="13">
    <location>
        <begin position="160"/>
        <end position="181"/>
    </location>
</feature>
<evidence type="ECO:0000256" key="9">
    <source>
        <dbReference type="ARBA" id="ARBA00023065"/>
    </source>
</evidence>
<comment type="caution">
    <text evidence="15">The sequence shown here is derived from an EMBL/GenBank/DDBJ whole genome shotgun (WGS) entry which is preliminary data.</text>
</comment>
<dbReference type="GO" id="GO:0005249">
    <property type="term" value="F:voltage-gated potassium channel activity"/>
    <property type="evidence" value="ECO:0007669"/>
    <property type="project" value="InterPro"/>
</dbReference>
<dbReference type="Pfam" id="PF00520">
    <property type="entry name" value="Ion_trans"/>
    <property type="match status" value="1"/>
</dbReference>
<feature type="region of interest" description="Disordered" evidence="12">
    <location>
        <begin position="277"/>
        <end position="301"/>
    </location>
</feature>
<evidence type="ECO:0000256" key="6">
    <source>
        <dbReference type="ARBA" id="ARBA00022882"/>
    </source>
</evidence>
<keyword evidence="10 13" id="KW-0472">Membrane</keyword>
<evidence type="ECO:0000256" key="8">
    <source>
        <dbReference type="ARBA" id="ARBA00022989"/>
    </source>
</evidence>
<evidence type="ECO:0000256" key="3">
    <source>
        <dbReference type="ARBA" id="ARBA00022538"/>
    </source>
</evidence>
<feature type="domain" description="Ion transport" evidence="14">
    <location>
        <begin position="33"/>
        <end position="245"/>
    </location>
</feature>
<evidence type="ECO:0000256" key="7">
    <source>
        <dbReference type="ARBA" id="ARBA00022958"/>
    </source>
</evidence>
<feature type="transmembrane region" description="Helical" evidence="13">
    <location>
        <begin position="37"/>
        <end position="58"/>
    </location>
</feature>
<keyword evidence="5" id="KW-0631">Potassium channel</keyword>
<comment type="subcellular location">
    <subcellularLocation>
        <location evidence="1">Membrane</location>
        <topology evidence="1">Multi-pass membrane protein</topology>
    </subcellularLocation>
</comment>
<dbReference type="PANTHER" id="PTHR11537">
    <property type="entry name" value="VOLTAGE-GATED POTASSIUM CHANNEL"/>
    <property type="match status" value="1"/>
</dbReference>
<dbReference type="Proteomes" id="UP000285123">
    <property type="component" value="Unassembled WGS sequence"/>
</dbReference>
<evidence type="ECO:0000256" key="5">
    <source>
        <dbReference type="ARBA" id="ARBA00022826"/>
    </source>
</evidence>
<keyword evidence="6" id="KW-0851">Voltage-gated channel</keyword>
<dbReference type="SUPFAM" id="SSF81324">
    <property type="entry name" value="Voltage-gated potassium channels"/>
    <property type="match status" value="1"/>
</dbReference>
<reference evidence="15 16" key="1">
    <citation type="submission" date="2013-10" db="EMBL/GenBank/DDBJ databases">
        <title>Salinisphaera halophila YIM 95161 Genome Sequencing.</title>
        <authorList>
            <person name="Lai Q."/>
            <person name="Li C."/>
            <person name="Shao Z."/>
        </authorList>
    </citation>
    <scope>NUCLEOTIDE SEQUENCE [LARGE SCALE GENOMIC DNA]</scope>
    <source>
        <strain evidence="15 16">YIM 95161</strain>
    </source>
</reference>
<dbReference type="AlphaFoldDB" id="A0A423PN31"/>
<keyword evidence="11" id="KW-0407">Ion channel</keyword>
<keyword evidence="8 13" id="KW-1133">Transmembrane helix</keyword>
<dbReference type="GO" id="GO:0001508">
    <property type="term" value="P:action potential"/>
    <property type="evidence" value="ECO:0007669"/>
    <property type="project" value="TreeGrafter"/>
</dbReference>
<keyword evidence="4 13" id="KW-0812">Transmembrane</keyword>
<dbReference type="RefSeq" id="WP_123591620.1">
    <property type="nucleotide sequence ID" value="NZ_AYKF01000096.1"/>
</dbReference>
<evidence type="ECO:0000259" key="14">
    <source>
        <dbReference type="Pfam" id="PF00520"/>
    </source>
</evidence>
<keyword evidence="2" id="KW-0813">Transport</keyword>
<evidence type="ECO:0000256" key="4">
    <source>
        <dbReference type="ARBA" id="ARBA00022692"/>
    </source>
</evidence>
<keyword evidence="9" id="KW-0406">Ion transport</keyword>
<sequence>MSTSEHGAADPTADDTRTRLWRVIFGTDTPAGRVFDIVLMALILASVANLMLVSVSAIEARIGGLLHGLEWLFTLAFSIEYAARIYAARRRWAYIRSFYGLIDLVSILPLYLGLILPDTHYLVAVRVLRIMRIFRVFKLVRYANDARVLSRSLMHAQRKIQIFLGMLALIVTVLGAVMYVVEGPVHGFTSIPRSIYWAIVTITTVGYGDISPSTPLGQAIAGVAILVGYALLAITSGVITAELTNEIRNERQRRQCPHCERSGHEIDATYCKFCGGDLTAEDPEEDPPADEEQAASRDKLD</sequence>
<evidence type="ECO:0000256" key="2">
    <source>
        <dbReference type="ARBA" id="ARBA00022448"/>
    </source>
</evidence>
<dbReference type="InterPro" id="IPR027359">
    <property type="entry name" value="Volt_channel_dom_sf"/>
</dbReference>
<feature type="transmembrane region" description="Helical" evidence="13">
    <location>
        <begin position="98"/>
        <end position="115"/>
    </location>
</feature>
<protein>
    <submittedName>
        <fullName evidence="15">Ion transporter</fullName>
    </submittedName>
</protein>
<feature type="compositionally biased region" description="Acidic residues" evidence="12">
    <location>
        <begin position="279"/>
        <end position="293"/>
    </location>
</feature>
<dbReference type="InterPro" id="IPR028325">
    <property type="entry name" value="VG_K_chnl"/>
</dbReference>
<gene>
    <name evidence="15" type="ORF">SAHL_11865</name>
</gene>
<dbReference type="Gene3D" id="1.20.120.350">
    <property type="entry name" value="Voltage-gated potassium channels. Chain C"/>
    <property type="match status" value="1"/>
</dbReference>
<name>A0A423PN31_9GAMM</name>
<evidence type="ECO:0000256" key="13">
    <source>
        <dbReference type="SAM" id="Phobius"/>
    </source>
</evidence>
<accession>A0A423PN31</accession>
<evidence type="ECO:0000313" key="15">
    <source>
        <dbReference type="EMBL" id="ROO26989.1"/>
    </source>
</evidence>